<dbReference type="AlphaFoldDB" id="A0A7C3ARW7"/>
<dbReference type="EMBL" id="DSID01000457">
    <property type="protein sequence ID" value="HEX70802.1"/>
    <property type="molecule type" value="Genomic_DNA"/>
</dbReference>
<feature type="coiled-coil region" evidence="1">
    <location>
        <begin position="1"/>
        <end position="28"/>
    </location>
</feature>
<feature type="coiled-coil region" evidence="1">
    <location>
        <begin position="56"/>
        <end position="83"/>
    </location>
</feature>
<sequence>MSRMERRLPATIAELERIELELELLRRNATISHLRQAITQEELEQQSLRRVIEERLGPLHREIEQLKAEVNALEARLRRLLRASRPLSDSELDAQAAQEHAEEAAWRAEFRAQQSARETTQGRLLGSANGHDDVLLRRLSRTLARLIHPDLAQDGHDRAQREAIMRIVNQAREAGDVDQLRRLLAIWAREDDGDRPYDIEALRSRVAQRGVECAELRQQLQRLRRSDLGHLLAKGRDEVERYLRHREVTLRRELAVQRLRRRRVLRLIEERRLELSRRADAEARRSS</sequence>
<name>A0A7C3ARW7_9BACT</name>
<proteinExistence type="predicted"/>
<gene>
    <name evidence="2" type="ORF">ENP13_06115</name>
</gene>
<organism evidence="2">
    <name type="scientific">Thermorudis sp</name>
    <dbReference type="NCBI Taxonomy" id="1969470"/>
    <lineage>
        <taxon>Bacteria</taxon>
        <taxon>Pseudomonadati</taxon>
        <taxon>Thermomicrobiota</taxon>
        <taxon>Thermomicrobia</taxon>
        <taxon>Thermomicrobia incertae sedis</taxon>
        <taxon>Thermorudis</taxon>
    </lineage>
</organism>
<evidence type="ECO:0000313" key="2">
    <source>
        <dbReference type="EMBL" id="HEX70802.1"/>
    </source>
</evidence>
<protein>
    <submittedName>
        <fullName evidence="2">Molecular chaperone DnaJ</fullName>
    </submittedName>
</protein>
<keyword evidence="1" id="KW-0175">Coiled coil</keyword>
<comment type="caution">
    <text evidence="2">The sequence shown here is derived from an EMBL/GenBank/DDBJ whole genome shotgun (WGS) entry which is preliminary data.</text>
</comment>
<accession>A0A7C3ARW7</accession>
<reference evidence="2" key="1">
    <citation type="journal article" date="2020" name="mSystems">
        <title>Genome- and Community-Level Interaction Insights into Carbon Utilization and Element Cycling Functions of Hydrothermarchaeota in Hydrothermal Sediment.</title>
        <authorList>
            <person name="Zhou Z."/>
            <person name="Liu Y."/>
            <person name="Xu W."/>
            <person name="Pan J."/>
            <person name="Luo Z.H."/>
            <person name="Li M."/>
        </authorList>
    </citation>
    <scope>NUCLEOTIDE SEQUENCE [LARGE SCALE GENOMIC DNA]</scope>
    <source>
        <strain evidence="2">SpSt-192</strain>
    </source>
</reference>
<evidence type="ECO:0000256" key="1">
    <source>
        <dbReference type="SAM" id="Coils"/>
    </source>
</evidence>